<dbReference type="Proteomes" id="UP000729701">
    <property type="component" value="Unassembled WGS sequence"/>
</dbReference>
<feature type="region of interest" description="Disordered" evidence="1">
    <location>
        <begin position="1"/>
        <end position="38"/>
    </location>
</feature>
<dbReference type="EMBL" id="JAHHGZ010000052">
    <property type="protein sequence ID" value="MBW4671735.1"/>
    <property type="molecule type" value="Genomic_DNA"/>
</dbReference>
<sequence>MISNCKAEPLYLRSPNKETKRRSHYNRNTPRASRKLASDRQLSLFKQLKIKHLC</sequence>
<proteinExistence type="predicted"/>
<organism evidence="2 3">
    <name type="scientific">Cyanomargarita calcarea GSE-NOS-MK-12-04C</name>
    <dbReference type="NCBI Taxonomy" id="2839659"/>
    <lineage>
        <taxon>Bacteria</taxon>
        <taxon>Bacillati</taxon>
        <taxon>Cyanobacteriota</taxon>
        <taxon>Cyanophyceae</taxon>
        <taxon>Nostocales</taxon>
        <taxon>Cyanomargaritaceae</taxon>
        <taxon>Cyanomargarita</taxon>
    </lineage>
</organism>
<accession>A0A951QTA8</accession>
<protein>
    <submittedName>
        <fullName evidence="2">Uncharacterized protein</fullName>
    </submittedName>
</protein>
<evidence type="ECO:0000313" key="2">
    <source>
        <dbReference type="EMBL" id="MBW4671735.1"/>
    </source>
</evidence>
<evidence type="ECO:0000256" key="1">
    <source>
        <dbReference type="SAM" id="MobiDB-lite"/>
    </source>
</evidence>
<evidence type="ECO:0000313" key="3">
    <source>
        <dbReference type="Proteomes" id="UP000729701"/>
    </source>
</evidence>
<reference evidence="2" key="1">
    <citation type="submission" date="2021-05" db="EMBL/GenBank/DDBJ databases">
        <authorList>
            <person name="Pietrasiak N."/>
            <person name="Ward R."/>
            <person name="Stajich J.E."/>
            <person name="Kurbessoian T."/>
        </authorList>
    </citation>
    <scope>NUCLEOTIDE SEQUENCE</scope>
    <source>
        <strain evidence="2">GSE-NOS-MK-12-04C</strain>
    </source>
</reference>
<name>A0A951QTA8_9CYAN</name>
<dbReference type="AlphaFoldDB" id="A0A951QTA8"/>
<gene>
    <name evidence="2" type="ORF">KME60_31010</name>
</gene>
<comment type="caution">
    <text evidence="2">The sequence shown here is derived from an EMBL/GenBank/DDBJ whole genome shotgun (WGS) entry which is preliminary data.</text>
</comment>
<reference evidence="2" key="2">
    <citation type="journal article" date="2022" name="Microbiol. Resour. Announc.">
        <title>Metagenome Sequencing to Explore Phylogenomics of Terrestrial Cyanobacteria.</title>
        <authorList>
            <person name="Ward R.D."/>
            <person name="Stajich J.E."/>
            <person name="Johansen J.R."/>
            <person name="Huntemann M."/>
            <person name="Clum A."/>
            <person name="Foster B."/>
            <person name="Foster B."/>
            <person name="Roux S."/>
            <person name="Palaniappan K."/>
            <person name="Varghese N."/>
            <person name="Mukherjee S."/>
            <person name="Reddy T.B.K."/>
            <person name="Daum C."/>
            <person name="Copeland A."/>
            <person name="Chen I.A."/>
            <person name="Ivanova N.N."/>
            <person name="Kyrpides N.C."/>
            <person name="Shapiro N."/>
            <person name="Eloe-Fadrosh E.A."/>
            <person name="Pietrasiak N."/>
        </authorList>
    </citation>
    <scope>NUCLEOTIDE SEQUENCE</scope>
    <source>
        <strain evidence="2">GSE-NOS-MK-12-04C</strain>
    </source>
</reference>